<dbReference type="EMBL" id="JABBWM010000061">
    <property type="protein sequence ID" value="KAG2098405.1"/>
    <property type="molecule type" value="Genomic_DNA"/>
</dbReference>
<dbReference type="GeneID" id="64705807"/>
<accession>A0A9P7EZY1</accession>
<evidence type="ECO:0000313" key="1">
    <source>
        <dbReference type="EMBL" id="KAG2098405.1"/>
    </source>
</evidence>
<evidence type="ECO:0000313" key="2">
    <source>
        <dbReference type="Proteomes" id="UP000823399"/>
    </source>
</evidence>
<organism evidence="1 2">
    <name type="scientific">Suillus discolor</name>
    <dbReference type="NCBI Taxonomy" id="1912936"/>
    <lineage>
        <taxon>Eukaryota</taxon>
        <taxon>Fungi</taxon>
        <taxon>Dikarya</taxon>
        <taxon>Basidiomycota</taxon>
        <taxon>Agaricomycotina</taxon>
        <taxon>Agaricomycetes</taxon>
        <taxon>Agaricomycetidae</taxon>
        <taxon>Boletales</taxon>
        <taxon>Suillineae</taxon>
        <taxon>Suillaceae</taxon>
        <taxon>Suillus</taxon>
    </lineage>
</organism>
<dbReference type="AlphaFoldDB" id="A0A9P7EZY1"/>
<dbReference type="RefSeq" id="XP_041288873.1">
    <property type="nucleotide sequence ID" value="XM_041443548.1"/>
</dbReference>
<keyword evidence="2" id="KW-1185">Reference proteome</keyword>
<protein>
    <submittedName>
        <fullName evidence="1">Uncharacterized protein</fullName>
    </submittedName>
</protein>
<name>A0A9P7EZY1_9AGAM</name>
<dbReference type="OrthoDB" id="2651224at2759"/>
<comment type="caution">
    <text evidence="1">The sequence shown here is derived from an EMBL/GenBank/DDBJ whole genome shotgun (WGS) entry which is preliminary data.</text>
</comment>
<reference evidence="1" key="1">
    <citation type="journal article" date="2020" name="New Phytol.">
        <title>Comparative genomics reveals dynamic genome evolution in host specialist ectomycorrhizal fungi.</title>
        <authorList>
            <person name="Lofgren L.A."/>
            <person name="Nguyen N.H."/>
            <person name="Vilgalys R."/>
            <person name="Ruytinx J."/>
            <person name="Liao H.L."/>
            <person name="Branco S."/>
            <person name="Kuo A."/>
            <person name="LaButti K."/>
            <person name="Lipzen A."/>
            <person name="Andreopoulos W."/>
            <person name="Pangilinan J."/>
            <person name="Riley R."/>
            <person name="Hundley H."/>
            <person name="Na H."/>
            <person name="Barry K."/>
            <person name="Grigoriev I.V."/>
            <person name="Stajich J.E."/>
            <person name="Kennedy P.G."/>
        </authorList>
    </citation>
    <scope>NUCLEOTIDE SEQUENCE</scope>
    <source>
        <strain evidence="1">FC423</strain>
    </source>
</reference>
<proteinExistence type="predicted"/>
<sequence>MSAQTQSVYHTGVPKVLVLLQPEQINAVVRIDQPTHYVPNPTVVTRSPQMIYGTHGRTMTLKGSHTSTDPQAGIMGQLNALCLCGSQLKHIDCGITSVLYSFKGGVYYIHKGIHHHPKQTHILHLSRDKRTRFEQIVFKNPAAGPAALIAGHNSLTGTRDSVAAISTVLLNQDRVKAQLQGLQGKSTRNFVDDFAEFQKNHPGYVLYSQFEAVTDFIEDEAVNGIVSDTAHGFWSSSKDLLIISLTYSALLACWVPGLMTYANGDECEKHGCEVNDELFGNVVDFTFIMFWTNREDSHSQAELEDAAGALLKGCQQHYWSQVTHVKKISGVIDPAKVDNFQSHALALLLVLDMDTFKQKVASLLHDYPKIKPWLEWWLHDSHAQMLFPPFQKMKTGLFQAMPNSTNAEEVMHAKLYATVGKHYNLMEGLLCLQVFMESFQLRAAG</sequence>
<gene>
    <name evidence="1" type="ORF">F5147DRAFT_815847</name>
</gene>
<dbReference type="Proteomes" id="UP000823399">
    <property type="component" value="Unassembled WGS sequence"/>
</dbReference>